<dbReference type="GO" id="GO:0003700">
    <property type="term" value="F:DNA-binding transcription factor activity"/>
    <property type="evidence" value="ECO:0007669"/>
    <property type="project" value="InterPro"/>
</dbReference>
<dbReference type="SMART" id="SM00418">
    <property type="entry name" value="HTH_ARSR"/>
    <property type="match status" value="1"/>
</dbReference>
<dbReference type="RefSeq" id="WP_132819505.1">
    <property type="nucleotide sequence ID" value="NZ_SMKI01000217.1"/>
</dbReference>
<keyword evidence="3" id="KW-0804">Transcription</keyword>
<name>A0A4R4TDV4_9ACTN</name>
<proteinExistence type="predicted"/>
<dbReference type="SUPFAM" id="SSF46785">
    <property type="entry name" value="Winged helix' DNA-binding domain"/>
    <property type="match status" value="1"/>
</dbReference>
<evidence type="ECO:0000259" key="4">
    <source>
        <dbReference type="PROSITE" id="PS50987"/>
    </source>
</evidence>
<protein>
    <submittedName>
        <fullName evidence="5">ArsR family transcriptional regulator</fullName>
    </submittedName>
</protein>
<evidence type="ECO:0000313" key="5">
    <source>
        <dbReference type="EMBL" id="TDC73053.1"/>
    </source>
</evidence>
<dbReference type="InterPro" id="IPR036388">
    <property type="entry name" value="WH-like_DNA-bd_sf"/>
</dbReference>
<dbReference type="NCBIfam" id="NF033788">
    <property type="entry name" value="HTH_metalloreg"/>
    <property type="match status" value="1"/>
</dbReference>
<dbReference type="CDD" id="cd00090">
    <property type="entry name" value="HTH_ARSR"/>
    <property type="match status" value="1"/>
</dbReference>
<dbReference type="PROSITE" id="PS50987">
    <property type="entry name" value="HTH_ARSR_2"/>
    <property type="match status" value="1"/>
</dbReference>
<dbReference type="Pfam" id="PF19361">
    <property type="entry name" value="DUF5937"/>
    <property type="match status" value="1"/>
</dbReference>
<dbReference type="PANTHER" id="PTHR33154:SF33">
    <property type="entry name" value="TRANSCRIPTIONAL REPRESSOR SDPR"/>
    <property type="match status" value="1"/>
</dbReference>
<gene>
    <name evidence="5" type="ORF">E1283_20175</name>
</gene>
<accession>A0A4R4TDV4</accession>
<evidence type="ECO:0000256" key="1">
    <source>
        <dbReference type="ARBA" id="ARBA00023015"/>
    </source>
</evidence>
<dbReference type="InterPro" id="IPR001845">
    <property type="entry name" value="HTH_ArsR_DNA-bd_dom"/>
</dbReference>
<evidence type="ECO:0000256" key="2">
    <source>
        <dbReference type="ARBA" id="ARBA00023125"/>
    </source>
</evidence>
<dbReference type="Proteomes" id="UP000295345">
    <property type="component" value="Unassembled WGS sequence"/>
</dbReference>
<evidence type="ECO:0000313" key="6">
    <source>
        <dbReference type="Proteomes" id="UP000295345"/>
    </source>
</evidence>
<reference evidence="5 6" key="1">
    <citation type="submission" date="2019-03" db="EMBL/GenBank/DDBJ databases">
        <title>Draft genome sequences of novel Actinobacteria.</title>
        <authorList>
            <person name="Sahin N."/>
            <person name="Ay H."/>
            <person name="Saygin H."/>
        </authorList>
    </citation>
    <scope>NUCLEOTIDE SEQUENCE [LARGE SCALE GENOMIC DNA]</scope>
    <source>
        <strain evidence="5 6">DSM 41900</strain>
    </source>
</reference>
<dbReference type="SMART" id="SM00419">
    <property type="entry name" value="HTH_CRP"/>
    <property type="match status" value="1"/>
</dbReference>
<dbReference type="InterPro" id="IPR045981">
    <property type="entry name" value="DUF5937"/>
</dbReference>
<dbReference type="Pfam" id="PF12840">
    <property type="entry name" value="HTH_20"/>
    <property type="match status" value="1"/>
</dbReference>
<keyword evidence="2" id="KW-0238">DNA-binding</keyword>
<dbReference type="InterPro" id="IPR011991">
    <property type="entry name" value="ArsR-like_HTH"/>
</dbReference>
<dbReference type="InterPro" id="IPR051081">
    <property type="entry name" value="HTH_MetalResp_TranReg"/>
</dbReference>
<dbReference type="AlphaFoldDB" id="A0A4R4TDV4"/>
<dbReference type="Gene3D" id="1.10.10.10">
    <property type="entry name" value="Winged helix-like DNA-binding domain superfamily/Winged helix DNA-binding domain"/>
    <property type="match status" value="1"/>
</dbReference>
<feature type="domain" description="HTH arsR-type" evidence="4">
    <location>
        <begin position="263"/>
        <end position="355"/>
    </location>
</feature>
<organism evidence="5 6">
    <name type="scientific">Streptomyces hainanensis</name>
    <dbReference type="NCBI Taxonomy" id="402648"/>
    <lineage>
        <taxon>Bacteria</taxon>
        <taxon>Bacillati</taxon>
        <taxon>Actinomycetota</taxon>
        <taxon>Actinomycetes</taxon>
        <taxon>Kitasatosporales</taxon>
        <taxon>Streptomycetaceae</taxon>
        <taxon>Streptomyces</taxon>
    </lineage>
</organism>
<sequence length="355" mass="39484">MPVLLDLRGAKSSDVAVGTSPISELQACLHSLAEPDHHLESRPWLTGIGESMSPGLGHRLTRFAPLWARRRCRLLLPLSPPLDVDMATELDRVSRLPENDFVAAAAYAVQGGSFDPRGAVTRPGEFVAACEARSFSRGELARSLIDDPGDFRRVLVRTLEDSVDAFFAKEWERIHGRLRDEVEQTRSRLRGLPLAEVLSSVSPAARPVRDGRAVRFDKLQNLTVPLGGNPVFLVPTIHGRPHLIIRGEPGFPVVLHYPVAWRGQPPSIDEVRQRLTILSDPARLSLCRHMVNEAITTSDLARRTGMTRPQVSRHLAKLRSAGLLTSERSGRYVYHRMDVHHLMGIGVELLRVIVR</sequence>
<dbReference type="InterPro" id="IPR036390">
    <property type="entry name" value="WH_DNA-bd_sf"/>
</dbReference>
<dbReference type="PRINTS" id="PR00778">
    <property type="entry name" value="HTHARSR"/>
</dbReference>
<dbReference type="OrthoDB" id="3396564at2"/>
<dbReference type="EMBL" id="SMKI01000217">
    <property type="protein sequence ID" value="TDC73053.1"/>
    <property type="molecule type" value="Genomic_DNA"/>
</dbReference>
<dbReference type="PANTHER" id="PTHR33154">
    <property type="entry name" value="TRANSCRIPTIONAL REGULATOR, ARSR FAMILY"/>
    <property type="match status" value="1"/>
</dbReference>
<keyword evidence="1" id="KW-0805">Transcription regulation</keyword>
<dbReference type="GO" id="GO:0003677">
    <property type="term" value="F:DNA binding"/>
    <property type="evidence" value="ECO:0007669"/>
    <property type="project" value="UniProtKB-KW"/>
</dbReference>
<comment type="caution">
    <text evidence="5">The sequence shown here is derived from an EMBL/GenBank/DDBJ whole genome shotgun (WGS) entry which is preliminary data.</text>
</comment>
<keyword evidence="6" id="KW-1185">Reference proteome</keyword>
<dbReference type="InterPro" id="IPR012318">
    <property type="entry name" value="HTH_CRP"/>
</dbReference>
<evidence type="ECO:0000256" key="3">
    <source>
        <dbReference type="ARBA" id="ARBA00023163"/>
    </source>
</evidence>